<keyword evidence="1" id="KW-0812">Transmembrane</keyword>
<organism evidence="2 3">
    <name type="scientific">Octopus sinensis</name>
    <name type="common">East Asian common octopus</name>
    <dbReference type="NCBI Taxonomy" id="2607531"/>
    <lineage>
        <taxon>Eukaryota</taxon>
        <taxon>Metazoa</taxon>
        <taxon>Spiralia</taxon>
        <taxon>Lophotrochozoa</taxon>
        <taxon>Mollusca</taxon>
        <taxon>Cephalopoda</taxon>
        <taxon>Coleoidea</taxon>
        <taxon>Octopodiformes</taxon>
        <taxon>Octopoda</taxon>
        <taxon>Incirrata</taxon>
        <taxon>Octopodidae</taxon>
        <taxon>Octopus</taxon>
    </lineage>
</organism>
<evidence type="ECO:0000256" key="1">
    <source>
        <dbReference type="SAM" id="Phobius"/>
    </source>
</evidence>
<sequence length="183" mass="18396">MPHVLLWMRDVIVPVASVVVLVAVAATVATDGVGIVGGGVGAGHILVPVHVACGIVVVAVNVATVVAVATTGVAVVADGVRGAGGDSSAITTAGSATVAIIASNGTGSIASATTIIVANRPPIVFKNLVKGIGKRILSHSPSQETFATAAPHYNEALAASEFKDHIPYMLEPNSHRGKRQFCH</sequence>
<dbReference type="Proteomes" id="UP000515154">
    <property type="component" value="Linkage group LG4"/>
</dbReference>
<reference evidence="3" key="1">
    <citation type="submission" date="2025-08" db="UniProtKB">
        <authorList>
            <consortium name="RefSeq"/>
        </authorList>
    </citation>
    <scope>IDENTIFICATION</scope>
</reference>
<dbReference type="RefSeq" id="XP_036358076.1">
    <property type="nucleotide sequence ID" value="XM_036502183.1"/>
</dbReference>
<proteinExistence type="predicted"/>
<keyword evidence="1" id="KW-1133">Transmembrane helix</keyword>
<keyword evidence="1" id="KW-0472">Membrane</keyword>
<gene>
    <name evidence="3" type="primary">LOC118763021</name>
</gene>
<evidence type="ECO:0000313" key="3">
    <source>
        <dbReference type="RefSeq" id="XP_036358076.1"/>
    </source>
</evidence>
<feature type="transmembrane region" description="Helical" evidence="1">
    <location>
        <begin position="49"/>
        <end position="77"/>
    </location>
</feature>
<name>A0A7E6EQZ0_9MOLL</name>
<keyword evidence="2" id="KW-1185">Reference proteome</keyword>
<accession>A0A7E6EQZ0</accession>
<protein>
    <submittedName>
        <fullName evidence="3">Uncharacterized protein LOC118763021</fullName>
    </submittedName>
</protein>
<evidence type="ECO:0000313" key="2">
    <source>
        <dbReference type="Proteomes" id="UP000515154"/>
    </source>
</evidence>
<dbReference type="KEGG" id="osn:118763021"/>
<dbReference type="AlphaFoldDB" id="A0A7E6EQZ0"/>